<dbReference type="SMART" id="SM00645">
    <property type="entry name" value="Pept_C1"/>
    <property type="match status" value="1"/>
</dbReference>
<protein>
    <submittedName>
        <fullName evidence="3">Cathepsin L-like protease</fullName>
    </submittedName>
</protein>
<dbReference type="PANTHER" id="PTHR12411">
    <property type="entry name" value="CYSTEINE PROTEASE FAMILY C1-RELATED"/>
    <property type="match status" value="1"/>
</dbReference>
<dbReference type="Proteomes" id="UP000315496">
    <property type="component" value="Chromosome 1"/>
</dbReference>
<dbReference type="InterPro" id="IPR000668">
    <property type="entry name" value="Peptidase_C1A_C"/>
</dbReference>
<dbReference type="Gene3D" id="3.90.70.10">
    <property type="entry name" value="Cysteine proteinases"/>
    <property type="match status" value="1"/>
</dbReference>
<keyword evidence="3" id="KW-0645">Protease</keyword>
<dbReference type="GO" id="GO:0006508">
    <property type="term" value="P:proteolysis"/>
    <property type="evidence" value="ECO:0007669"/>
    <property type="project" value="UniProtKB-KW"/>
</dbReference>
<keyword evidence="3" id="KW-0378">Hydrolase</keyword>
<dbReference type="InterPro" id="IPR039417">
    <property type="entry name" value="Peptidase_C1A_papain-like"/>
</dbReference>
<evidence type="ECO:0000256" key="1">
    <source>
        <dbReference type="ARBA" id="ARBA00008455"/>
    </source>
</evidence>
<evidence type="ECO:0000259" key="2">
    <source>
        <dbReference type="SMART" id="SM00645"/>
    </source>
</evidence>
<dbReference type="AlphaFoldDB" id="A0A4Z1T865"/>
<dbReference type="InterPro" id="IPR013128">
    <property type="entry name" value="Peptidase_C1A"/>
</dbReference>
<dbReference type="VEuPathDB" id="GiardiaDB:GMRT_13010"/>
<dbReference type="OrthoDB" id="190265at2759"/>
<comment type="caution">
    <text evidence="3">The sequence shown here is derived from an EMBL/GenBank/DDBJ whole genome shotgun (WGS) entry which is preliminary data.</text>
</comment>
<dbReference type="SUPFAM" id="SSF54001">
    <property type="entry name" value="Cysteine proteinases"/>
    <property type="match status" value="1"/>
</dbReference>
<dbReference type="InterPro" id="IPR038765">
    <property type="entry name" value="Papain-like_cys_pep_sf"/>
</dbReference>
<keyword evidence="4" id="KW-1185">Reference proteome</keyword>
<feature type="domain" description="Peptidase C1A papain C-terminal" evidence="2">
    <location>
        <begin position="51"/>
        <end position="309"/>
    </location>
</feature>
<evidence type="ECO:0000313" key="4">
    <source>
        <dbReference type="Proteomes" id="UP000315496"/>
    </source>
</evidence>
<name>A0A4Z1T865_GIAMU</name>
<accession>A0A4Z1T865</accession>
<dbReference type="GO" id="GO:0008234">
    <property type="term" value="F:cysteine-type peptidase activity"/>
    <property type="evidence" value="ECO:0007669"/>
    <property type="project" value="InterPro"/>
</dbReference>
<organism evidence="3 4">
    <name type="scientific">Giardia muris</name>
    <dbReference type="NCBI Taxonomy" id="5742"/>
    <lineage>
        <taxon>Eukaryota</taxon>
        <taxon>Metamonada</taxon>
        <taxon>Diplomonadida</taxon>
        <taxon>Hexamitidae</taxon>
        <taxon>Giardiinae</taxon>
        <taxon>Giardia</taxon>
    </lineage>
</organism>
<dbReference type="PRINTS" id="PR00705">
    <property type="entry name" value="PAPAIN"/>
</dbReference>
<proteinExistence type="inferred from homology"/>
<dbReference type="CDD" id="cd02248">
    <property type="entry name" value="Peptidase_C1A"/>
    <property type="match status" value="1"/>
</dbReference>
<sequence>MLRAIVAGVLQLVTWGYDNLAKGMLLDNEKDMAESQGIYLLENRMEPPKDLPEMVDLRLWGLQTPVRDQGKCGACWAFAMVSVFETLMLLDTDLYSGSIFDMCFLDLHISEQFELNRSSSNKFCQAGSIVRLIHDHILAIVPTIETETHYPYTSYDLTQGFVNITCPLPKLSPDEYVTPFYIEAMAGGKAALIQLANRLEPYNETTETIIKAYLASGIPVLAQINTYAQGKKGHKKLRGYRYRTGLITQACSNATKDHQIVIVGYGTYQGQPAWLIRNSWGDSWGDHGFGFVSRGKNTLCIETAAHVLLPRSFQEYTPYQVPNKSLEALLNQTYHHRYRTYFDSESNAFSSFHRFTFTHHVPSRRAWS</sequence>
<comment type="similarity">
    <text evidence="1">Belongs to the peptidase C1 family.</text>
</comment>
<reference evidence="3 4" key="1">
    <citation type="submission" date="2019-05" db="EMBL/GenBank/DDBJ databases">
        <title>The compact genome of Giardia muris reveals important steps in the evolution of intestinal protozoan parasites.</title>
        <authorList>
            <person name="Xu F."/>
            <person name="Jimenez-Gonzalez A."/>
            <person name="Einarsson E."/>
            <person name="Astvaldsson A."/>
            <person name="Peirasmaki D."/>
            <person name="Eckmann L."/>
            <person name="Andersson J.O."/>
            <person name="Svard S.G."/>
            <person name="Jerlstrom-Hultqvist J."/>
        </authorList>
    </citation>
    <scope>NUCLEOTIDE SEQUENCE [LARGE SCALE GENOMIC DNA]</scope>
    <source>
        <strain evidence="3 4">Roberts-Thomson</strain>
    </source>
</reference>
<dbReference type="EMBL" id="VDLU01000001">
    <property type="protein sequence ID" value="TNJ30293.1"/>
    <property type="molecule type" value="Genomic_DNA"/>
</dbReference>
<dbReference type="Pfam" id="PF00112">
    <property type="entry name" value="Peptidase_C1"/>
    <property type="match status" value="1"/>
</dbReference>
<gene>
    <name evidence="3" type="ORF">GMRT_13010</name>
</gene>
<evidence type="ECO:0000313" key="3">
    <source>
        <dbReference type="EMBL" id="TNJ30293.1"/>
    </source>
</evidence>